<accession>A0A4R2BJW5</accession>
<keyword evidence="4" id="KW-1185">Reference proteome</keyword>
<comment type="caution">
    <text evidence="3">The sequence shown here is derived from an EMBL/GenBank/DDBJ whole genome shotgun (WGS) entry which is preliminary data.</text>
</comment>
<dbReference type="Proteomes" id="UP000295689">
    <property type="component" value="Unassembled WGS sequence"/>
</dbReference>
<feature type="chain" id="PRO_5038553775" evidence="2">
    <location>
        <begin position="24"/>
        <end position="207"/>
    </location>
</feature>
<dbReference type="AlphaFoldDB" id="A0A4R2BJW5"/>
<evidence type="ECO:0000256" key="1">
    <source>
        <dbReference type="SAM" id="MobiDB-lite"/>
    </source>
</evidence>
<evidence type="ECO:0000256" key="2">
    <source>
        <dbReference type="SAM" id="SignalP"/>
    </source>
</evidence>
<feature type="compositionally biased region" description="Acidic residues" evidence="1">
    <location>
        <begin position="187"/>
        <end position="198"/>
    </location>
</feature>
<reference evidence="3 4" key="1">
    <citation type="journal article" date="2015" name="Stand. Genomic Sci.">
        <title>Genomic Encyclopedia of Bacterial and Archaeal Type Strains, Phase III: the genomes of soil and plant-associated and newly described type strains.</title>
        <authorList>
            <person name="Whitman W.B."/>
            <person name="Woyke T."/>
            <person name="Klenk H.P."/>
            <person name="Zhou Y."/>
            <person name="Lilburn T.G."/>
            <person name="Beck B.J."/>
            <person name="De Vos P."/>
            <person name="Vandamme P."/>
            <person name="Eisen J.A."/>
            <person name="Garrity G."/>
            <person name="Hugenholtz P."/>
            <person name="Kyrpides N.C."/>
        </authorList>
    </citation>
    <scope>NUCLEOTIDE SEQUENCE [LARGE SCALE GENOMIC DNA]</scope>
    <source>
        <strain evidence="3 4">CV53</strain>
    </source>
</reference>
<feature type="region of interest" description="Disordered" evidence="1">
    <location>
        <begin position="177"/>
        <end position="207"/>
    </location>
</feature>
<name>A0A4R2BJW5_9BACI</name>
<gene>
    <name evidence="3" type="ORF">EV146_103441</name>
</gene>
<dbReference type="Pfam" id="PF09580">
    <property type="entry name" value="Spore_YhcN_YlaJ"/>
    <property type="match status" value="1"/>
</dbReference>
<dbReference type="PROSITE" id="PS51257">
    <property type="entry name" value="PROKAR_LIPOPROTEIN"/>
    <property type="match status" value="1"/>
</dbReference>
<protein>
    <submittedName>
        <fullName evidence="3">Sporulation lipoprotein YhcN/YlaJ</fullName>
    </submittedName>
</protein>
<dbReference type="InterPro" id="IPR019076">
    <property type="entry name" value="Spore_lipoprot_YhcN/YlaJ-like"/>
</dbReference>
<feature type="signal peptide" evidence="2">
    <location>
        <begin position="1"/>
        <end position="23"/>
    </location>
</feature>
<evidence type="ECO:0000313" key="4">
    <source>
        <dbReference type="Proteomes" id="UP000295689"/>
    </source>
</evidence>
<keyword evidence="3" id="KW-0449">Lipoprotein</keyword>
<dbReference type="EMBL" id="SLVV01000003">
    <property type="protein sequence ID" value="TCN26913.1"/>
    <property type="molecule type" value="Genomic_DNA"/>
</dbReference>
<dbReference type="RefSeq" id="WP_132003686.1">
    <property type="nucleotide sequence ID" value="NZ_JABUHM010000002.1"/>
</dbReference>
<proteinExistence type="predicted"/>
<keyword evidence="2" id="KW-0732">Signal</keyword>
<organism evidence="3 4">
    <name type="scientific">Mesobacillus foraminis</name>
    <dbReference type="NCBI Taxonomy" id="279826"/>
    <lineage>
        <taxon>Bacteria</taxon>
        <taxon>Bacillati</taxon>
        <taxon>Bacillota</taxon>
        <taxon>Bacilli</taxon>
        <taxon>Bacillales</taxon>
        <taxon>Bacillaceae</taxon>
        <taxon>Mesobacillus</taxon>
    </lineage>
</organism>
<sequence length="207" mass="23395">MQKGFAILGICGFVLAGCAGNMAGENEGRSNQLHVNNHEPELYNSEAGNDDKRFGYVRHKRAGVFGAEQREQRNYTINREQVADMISKLSAQVPNVDDVSTLVTDEEVLVIYHTDSDNRDETADQVKKTAISVVPRWFHVYVSDNTQLRQNVENFSTLSTQSRDIDTLVDDVIDEMRKSPQGRYTSEDENENGESEGDIMERMNTQQ</sequence>
<evidence type="ECO:0000313" key="3">
    <source>
        <dbReference type="EMBL" id="TCN26913.1"/>
    </source>
</evidence>